<proteinExistence type="predicted"/>
<comment type="caution">
    <text evidence="1">The sequence shown here is derived from an EMBL/GenBank/DDBJ whole genome shotgun (WGS) entry which is preliminary data.</text>
</comment>
<accession>A0A4R3MPE4</accession>
<organism evidence="1 2">
    <name type="scientific">Melghiribacillus thermohalophilus</name>
    <dbReference type="NCBI Taxonomy" id="1324956"/>
    <lineage>
        <taxon>Bacteria</taxon>
        <taxon>Bacillati</taxon>
        <taxon>Bacillota</taxon>
        <taxon>Bacilli</taxon>
        <taxon>Bacillales</taxon>
        <taxon>Bacillaceae</taxon>
        <taxon>Melghiribacillus</taxon>
    </lineage>
</organism>
<evidence type="ECO:0000313" key="1">
    <source>
        <dbReference type="EMBL" id="TCT16692.1"/>
    </source>
</evidence>
<gene>
    <name evidence="1" type="ORF">EDD68_1339</name>
</gene>
<keyword evidence="2" id="KW-1185">Reference proteome</keyword>
<evidence type="ECO:0000313" key="2">
    <source>
        <dbReference type="Proteomes" id="UP000294650"/>
    </source>
</evidence>
<dbReference type="RefSeq" id="WP_132373150.1">
    <property type="nucleotide sequence ID" value="NZ_SMAN01000033.1"/>
</dbReference>
<dbReference type="Proteomes" id="UP000294650">
    <property type="component" value="Unassembled WGS sequence"/>
</dbReference>
<sequence length="66" mass="7220">MNFTVHNWGLNVNYIDVLGVSTSSILLVGDTNCVKLSSQFDTPPESYIVGAAISDETLQDRSEKQT</sequence>
<reference evidence="1 2" key="1">
    <citation type="submission" date="2019-03" db="EMBL/GenBank/DDBJ databases">
        <title>Genomic Encyclopedia of Type Strains, Phase IV (KMG-IV): sequencing the most valuable type-strain genomes for metagenomic binning, comparative biology and taxonomic classification.</title>
        <authorList>
            <person name="Goeker M."/>
        </authorList>
    </citation>
    <scope>NUCLEOTIDE SEQUENCE [LARGE SCALE GENOMIC DNA]</scope>
    <source>
        <strain evidence="1 2">DSM 25894</strain>
    </source>
</reference>
<dbReference type="AlphaFoldDB" id="A0A4R3MPE4"/>
<protein>
    <submittedName>
        <fullName evidence="1">Spore germination protein PD</fullName>
    </submittedName>
</protein>
<dbReference type="OrthoDB" id="2455313at2"/>
<dbReference type="EMBL" id="SMAN01000033">
    <property type="protein sequence ID" value="TCT16692.1"/>
    <property type="molecule type" value="Genomic_DNA"/>
</dbReference>
<name>A0A4R3MPE4_9BACI</name>